<keyword evidence="3" id="KW-1185">Reference proteome</keyword>
<sequence>MTEGSRTGLVRDDSEAGDHCPTMARDAEASTA</sequence>
<protein>
    <submittedName>
        <fullName evidence="2">Uncharacterized protein</fullName>
    </submittedName>
</protein>
<accession>A0AA37HCL3</accession>
<evidence type="ECO:0000256" key="1">
    <source>
        <dbReference type="SAM" id="MobiDB-lite"/>
    </source>
</evidence>
<dbReference type="Proteomes" id="UP001055286">
    <property type="component" value="Unassembled WGS sequence"/>
</dbReference>
<evidence type="ECO:0000313" key="2">
    <source>
        <dbReference type="EMBL" id="GJD63317.1"/>
    </source>
</evidence>
<organism evidence="2 3">
    <name type="scientific">Methylobacterium frigidaeris</name>
    <dbReference type="NCBI Taxonomy" id="2038277"/>
    <lineage>
        <taxon>Bacteria</taxon>
        <taxon>Pseudomonadati</taxon>
        <taxon>Pseudomonadota</taxon>
        <taxon>Alphaproteobacteria</taxon>
        <taxon>Hyphomicrobiales</taxon>
        <taxon>Methylobacteriaceae</taxon>
        <taxon>Methylobacterium</taxon>
    </lineage>
</organism>
<dbReference type="EMBL" id="BPQJ01000016">
    <property type="protein sequence ID" value="GJD63317.1"/>
    <property type="molecule type" value="Genomic_DNA"/>
</dbReference>
<comment type="caution">
    <text evidence="2">The sequence shown here is derived from an EMBL/GenBank/DDBJ whole genome shotgun (WGS) entry which is preliminary data.</text>
</comment>
<reference evidence="2" key="2">
    <citation type="submission" date="2021-08" db="EMBL/GenBank/DDBJ databases">
        <authorList>
            <person name="Tani A."/>
            <person name="Ola A."/>
            <person name="Ogura Y."/>
            <person name="Katsura K."/>
            <person name="Hayashi T."/>
        </authorList>
    </citation>
    <scope>NUCLEOTIDE SEQUENCE</scope>
    <source>
        <strain evidence="2">JCM 32048</strain>
    </source>
</reference>
<proteinExistence type="predicted"/>
<gene>
    <name evidence="2" type="ORF">MPEAHAMD_3483</name>
</gene>
<feature type="compositionally biased region" description="Basic and acidic residues" evidence="1">
    <location>
        <begin position="9"/>
        <end position="18"/>
    </location>
</feature>
<name>A0AA37HCL3_9HYPH</name>
<evidence type="ECO:0000313" key="3">
    <source>
        <dbReference type="Proteomes" id="UP001055286"/>
    </source>
</evidence>
<dbReference type="AlphaFoldDB" id="A0AA37HCL3"/>
<reference evidence="2" key="1">
    <citation type="journal article" date="2016" name="Front. Microbiol.">
        <title>Genome Sequence of the Piezophilic, Mesophilic Sulfate-Reducing Bacterium Desulfovibrio indicus J2T.</title>
        <authorList>
            <person name="Cao J."/>
            <person name="Maignien L."/>
            <person name="Shao Z."/>
            <person name="Alain K."/>
            <person name="Jebbar M."/>
        </authorList>
    </citation>
    <scope>NUCLEOTIDE SEQUENCE</scope>
    <source>
        <strain evidence="2">JCM 32048</strain>
    </source>
</reference>
<feature type="region of interest" description="Disordered" evidence="1">
    <location>
        <begin position="1"/>
        <end position="32"/>
    </location>
</feature>